<dbReference type="SUPFAM" id="SSF161098">
    <property type="entry name" value="MetI-like"/>
    <property type="match status" value="2"/>
</dbReference>
<feature type="transmembrane region" description="Helical" evidence="8">
    <location>
        <begin position="468"/>
        <end position="490"/>
    </location>
</feature>
<reference evidence="10 11" key="1">
    <citation type="journal article" date="2019" name="Int. J. Syst. Evol. Microbiol.">
        <title>The Global Catalogue of Microorganisms (GCM) 10K type strain sequencing project: providing services to taxonomists for standard genome sequencing and annotation.</title>
        <authorList>
            <consortium name="The Broad Institute Genomics Platform"/>
            <consortium name="The Broad Institute Genome Sequencing Center for Infectious Disease"/>
            <person name="Wu L."/>
            <person name="Ma J."/>
        </authorList>
    </citation>
    <scope>NUCLEOTIDE SEQUENCE [LARGE SCALE GENOMIC DNA]</scope>
    <source>
        <strain evidence="10 11">JCM 14307</strain>
    </source>
</reference>
<dbReference type="PANTHER" id="PTHR42929">
    <property type="entry name" value="INNER MEMBRANE ABC TRANSPORTER PERMEASE PROTEIN YDCU-RELATED-RELATED"/>
    <property type="match status" value="1"/>
</dbReference>
<feature type="domain" description="ABC transmembrane type-1" evidence="9">
    <location>
        <begin position="354"/>
        <end position="545"/>
    </location>
</feature>
<evidence type="ECO:0000259" key="9">
    <source>
        <dbReference type="PROSITE" id="PS50928"/>
    </source>
</evidence>
<feature type="domain" description="ABC transmembrane type-1" evidence="9">
    <location>
        <begin position="60"/>
        <end position="262"/>
    </location>
</feature>
<evidence type="ECO:0000256" key="4">
    <source>
        <dbReference type="ARBA" id="ARBA00022475"/>
    </source>
</evidence>
<organism evidence="10 11">
    <name type="scientific">Kribbella yunnanensis</name>
    <dbReference type="NCBI Taxonomy" id="190194"/>
    <lineage>
        <taxon>Bacteria</taxon>
        <taxon>Bacillati</taxon>
        <taxon>Actinomycetota</taxon>
        <taxon>Actinomycetes</taxon>
        <taxon>Propionibacteriales</taxon>
        <taxon>Kribbellaceae</taxon>
        <taxon>Kribbella</taxon>
    </lineage>
</organism>
<dbReference type="Pfam" id="PF00528">
    <property type="entry name" value="BPD_transp_1"/>
    <property type="match status" value="2"/>
</dbReference>
<feature type="transmembrane region" description="Helical" evidence="8">
    <location>
        <begin position="356"/>
        <end position="379"/>
    </location>
</feature>
<dbReference type="InterPro" id="IPR035906">
    <property type="entry name" value="MetI-like_sf"/>
</dbReference>
<feature type="transmembrane region" description="Helical" evidence="8">
    <location>
        <begin position="428"/>
        <end position="447"/>
    </location>
</feature>
<dbReference type="InterPro" id="IPR000515">
    <property type="entry name" value="MetI-like"/>
</dbReference>
<evidence type="ECO:0000313" key="10">
    <source>
        <dbReference type="EMBL" id="GAA1669723.1"/>
    </source>
</evidence>
<protein>
    <recommendedName>
        <fullName evidence="9">ABC transmembrane type-1 domain-containing protein</fullName>
    </recommendedName>
</protein>
<dbReference type="PANTHER" id="PTHR42929:SF1">
    <property type="entry name" value="INNER MEMBRANE ABC TRANSPORTER PERMEASE PROTEIN YDCU-RELATED"/>
    <property type="match status" value="1"/>
</dbReference>
<sequence length="564" mass="59093">MVPSLPAFGWLCLFFLLPGALVAVFSLGESTFFGTSPVDLSSPSLDRYGEATSDTFRIVFQNTLQLSIVGTALCVLLAVPMAYLIATRLTGFWKYAAIAAVVIPYWMPFLLRTYSWRILLGDHGPVTGVLGIDSLGILDTLAGAQLGVVYNYLPLAVLPIAVALDRLDPALRKAGRDLGASPWRVFRQVTLPAVRPGVISAALLVFIPLMGDYVTPSILGGVKAAVAGSLVSSSFLESQDWALGAATAVLLIALVLLVLGCAALLLKLAGLLVRIVRPLDLTARFTLGNRAWSRDVWGPALRVFGVALCAFLWVPILTIVVYSFNGGRSLPVWSGFSTRWYAAVPDNPALVSSIGVSLRVALISTLVAVIIGTLAGAALARAGRPLRRTLLGLLLIVFITPEIVSAIGLLLLYVAAGPALSNGVVRLVIAHSVIAVAIVAFVVQARLSTLDPRLSDAAADLGAPPRAVFRRVTVPLAVPAVLAAAVLASTASLDDVVAASMLGNVGTTTLPVFVYSTLRNGLRGDAAAASVGVMLLIAVVVVVIAWVLRLRGQSKSFAEGLVGQ</sequence>
<keyword evidence="4" id="KW-1003">Cell membrane</keyword>
<gene>
    <name evidence="10" type="ORF">GCM10009745_10190</name>
</gene>
<proteinExistence type="inferred from homology"/>
<evidence type="ECO:0000256" key="5">
    <source>
        <dbReference type="ARBA" id="ARBA00022692"/>
    </source>
</evidence>
<evidence type="ECO:0000256" key="1">
    <source>
        <dbReference type="ARBA" id="ARBA00004651"/>
    </source>
</evidence>
<dbReference type="Gene3D" id="1.10.3720.10">
    <property type="entry name" value="MetI-like"/>
    <property type="match status" value="2"/>
</dbReference>
<accession>A0ABN2GE27</accession>
<keyword evidence="3 8" id="KW-0813">Transport</keyword>
<evidence type="ECO:0000313" key="11">
    <source>
        <dbReference type="Proteomes" id="UP001500280"/>
    </source>
</evidence>
<dbReference type="CDD" id="cd06261">
    <property type="entry name" value="TM_PBP2"/>
    <property type="match status" value="2"/>
</dbReference>
<feature type="transmembrane region" description="Helical" evidence="8">
    <location>
        <begin position="92"/>
        <end position="111"/>
    </location>
</feature>
<dbReference type="Proteomes" id="UP001500280">
    <property type="component" value="Unassembled WGS sequence"/>
</dbReference>
<evidence type="ECO:0000256" key="8">
    <source>
        <dbReference type="RuleBase" id="RU363032"/>
    </source>
</evidence>
<dbReference type="EMBL" id="BAAANF010000003">
    <property type="protein sequence ID" value="GAA1669723.1"/>
    <property type="molecule type" value="Genomic_DNA"/>
</dbReference>
<keyword evidence="5 8" id="KW-0812">Transmembrane</keyword>
<feature type="transmembrane region" description="Helical" evidence="8">
    <location>
        <begin position="300"/>
        <end position="324"/>
    </location>
</feature>
<feature type="transmembrane region" description="Helical" evidence="8">
    <location>
        <begin position="144"/>
        <end position="164"/>
    </location>
</feature>
<comment type="subcellular location">
    <subcellularLocation>
        <location evidence="1 8">Cell membrane</location>
        <topology evidence="1 8">Multi-pass membrane protein</topology>
    </subcellularLocation>
</comment>
<feature type="transmembrane region" description="Helical" evidence="8">
    <location>
        <begin position="527"/>
        <end position="548"/>
    </location>
</feature>
<feature type="transmembrane region" description="Helical" evidence="8">
    <location>
        <begin position="185"/>
        <end position="207"/>
    </location>
</feature>
<dbReference type="PROSITE" id="PS50928">
    <property type="entry name" value="ABC_TM1"/>
    <property type="match status" value="2"/>
</dbReference>
<evidence type="ECO:0000256" key="6">
    <source>
        <dbReference type="ARBA" id="ARBA00022989"/>
    </source>
</evidence>
<keyword evidence="11" id="KW-1185">Reference proteome</keyword>
<feature type="transmembrane region" description="Helical" evidence="8">
    <location>
        <begin position="391"/>
        <end position="416"/>
    </location>
</feature>
<evidence type="ECO:0000256" key="7">
    <source>
        <dbReference type="ARBA" id="ARBA00023136"/>
    </source>
</evidence>
<name>A0ABN2GE27_9ACTN</name>
<keyword evidence="6 8" id="KW-1133">Transmembrane helix</keyword>
<evidence type="ECO:0000256" key="2">
    <source>
        <dbReference type="ARBA" id="ARBA00007069"/>
    </source>
</evidence>
<comment type="caution">
    <text evidence="10">The sequence shown here is derived from an EMBL/GenBank/DDBJ whole genome shotgun (WGS) entry which is preliminary data.</text>
</comment>
<keyword evidence="7 8" id="KW-0472">Membrane</keyword>
<comment type="similarity">
    <text evidence="2">Belongs to the binding-protein-dependent transport system permease family. CysTW subfamily.</text>
</comment>
<evidence type="ECO:0000256" key="3">
    <source>
        <dbReference type="ARBA" id="ARBA00022448"/>
    </source>
</evidence>
<feature type="transmembrane region" description="Helical" evidence="8">
    <location>
        <begin position="241"/>
        <end position="266"/>
    </location>
</feature>
<feature type="transmembrane region" description="Helical" evidence="8">
    <location>
        <begin position="64"/>
        <end position="85"/>
    </location>
</feature>